<dbReference type="OrthoDB" id="9111355at2"/>
<evidence type="ECO:0000313" key="3">
    <source>
        <dbReference type="Proteomes" id="UP000282028"/>
    </source>
</evidence>
<organism evidence="2 3">
    <name type="scientific">Brevibacillus invocatus</name>
    <dbReference type="NCBI Taxonomy" id="173959"/>
    <lineage>
        <taxon>Bacteria</taxon>
        <taxon>Bacillati</taxon>
        <taxon>Bacillota</taxon>
        <taxon>Bacilli</taxon>
        <taxon>Bacillales</taxon>
        <taxon>Paenibacillaceae</taxon>
        <taxon>Brevibacillus</taxon>
    </lineage>
</organism>
<dbReference type="InterPro" id="IPR025870">
    <property type="entry name" value="Glyoxalase-like_dom"/>
</dbReference>
<dbReference type="Proteomes" id="UP000282028">
    <property type="component" value="Unassembled WGS sequence"/>
</dbReference>
<gene>
    <name evidence="2" type="ORF">EDM52_14035</name>
</gene>
<comment type="caution">
    <text evidence="2">The sequence shown here is derived from an EMBL/GenBank/DDBJ whole genome shotgun (WGS) entry which is preliminary data.</text>
</comment>
<dbReference type="PANTHER" id="PTHR40265:SF1">
    <property type="entry name" value="GLYOXALASE-LIKE DOMAIN-CONTAINING PROTEIN"/>
    <property type="match status" value="1"/>
</dbReference>
<dbReference type="Pfam" id="PF13468">
    <property type="entry name" value="Glyoxalase_3"/>
    <property type="match status" value="1"/>
</dbReference>
<name>A0A3M8C9N8_9BACL</name>
<dbReference type="RefSeq" id="WP_122909605.1">
    <property type="nucleotide sequence ID" value="NZ_CBCSBE010000002.1"/>
</dbReference>
<dbReference type="InterPro" id="IPR029068">
    <property type="entry name" value="Glyas_Bleomycin-R_OHBP_Dase"/>
</dbReference>
<keyword evidence="3" id="KW-1185">Reference proteome</keyword>
<sequence>MHAAFDHLVHFLHRAPEEATSAFRQAGFHTMPGGRHTHWGTWNSVCYFGLSYMEFLAVQDAEIAVQCDNPLIVQLVQENALGEGMGQIAIRTSEIEQWADRFRVLGLEVIGPLPGSRMREDGTRIAWRMLFAKDPDSRLRLPFFIQWEQSDEERLHDLQSRGIIAEHSNGAERLLEVGYAVRHLEETVQLWERWFGWKAGASYADGQIAADCQTFTLSGGNVTLCQPKGMGLTKQALETKGERPFFARMAGMKDNMALYLYGGSYFTINEAGHHKAKKA</sequence>
<dbReference type="SUPFAM" id="SSF54593">
    <property type="entry name" value="Glyoxalase/Bleomycin resistance protein/Dihydroxybiphenyl dioxygenase"/>
    <property type="match status" value="1"/>
</dbReference>
<protein>
    <submittedName>
        <fullName evidence="2">VOC family protein</fullName>
    </submittedName>
</protein>
<dbReference type="EMBL" id="RHHR01000026">
    <property type="protein sequence ID" value="RNB72271.1"/>
    <property type="molecule type" value="Genomic_DNA"/>
</dbReference>
<reference evidence="2 3" key="1">
    <citation type="submission" date="2018-10" db="EMBL/GenBank/DDBJ databases">
        <title>Phylogenomics of Brevibacillus.</title>
        <authorList>
            <person name="Dunlap C."/>
        </authorList>
    </citation>
    <scope>NUCLEOTIDE SEQUENCE [LARGE SCALE GENOMIC DNA]</scope>
    <source>
        <strain evidence="2 3">JCM 12215</strain>
    </source>
</reference>
<dbReference type="AlphaFoldDB" id="A0A3M8C9N8"/>
<feature type="domain" description="Glyoxalase-like" evidence="1">
    <location>
        <begin position="5"/>
        <end position="195"/>
    </location>
</feature>
<accession>A0A3M8C9N8</accession>
<dbReference type="Gene3D" id="3.10.180.10">
    <property type="entry name" value="2,3-Dihydroxybiphenyl 1,2-Dioxygenase, domain 1"/>
    <property type="match status" value="1"/>
</dbReference>
<dbReference type="PANTHER" id="PTHR40265">
    <property type="entry name" value="BLL2707 PROTEIN"/>
    <property type="match status" value="1"/>
</dbReference>
<proteinExistence type="predicted"/>
<evidence type="ECO:0000259" key="1">
    <source>
        <dbReference type="Pfam" id="PF13468"/>
    </source>
</evidence>
<evidence type="ECO:0000313" key="2">
    <source>
        <dbReference type="EMBL" id="RNB72271.1"/>
    </source>
</evidence>